<keyword evidence="3" id="KW-1185">Reference proteome</keyword>
<dbReference type="SUPFAM" id="SSF53756">
    <property type="entry name" value="UDP-Glycosyltransferase/glycogen phosphorylase"/>
    <property type="match status" value="1"/>
</dbReference>
<comment type="caution">
    <text evidence="2">The sequence shown here is derived from an EMBL/GenBank/DDBJ whole genome shotgun (WGS) entry which is preliminary data.</text>
</comment>
<evidence type="ECO:0000256" key="1">
    <source>
        <dbReference type="ARBA" id="ARBA00022679"/>
    </source>
</evidence>
<dbReference type="InterPro" id="IPR002213">
    <property type="entry name" value="UDP_glucos_trans"/>
</dbReference>
<dbReference type="GO" id="GO:0035251">
    <property type="term" value="F:UDP-glucosyltransferase activity"/>
    <property type="evidence" value="ECO:0007669"/>
    <property type="project" value="InterPro"/>
</dbReference>
<dbReference type="PANTHER" id="PTHR48049:SF132">
    <property type="entry name" value="GLYCOSYLTRANSFERASE"/>
    <property type="match status" value="1"/>
</dbReference>
<evidence type="ECO:0000313" key="3">
    <source>
        <dbReference type="Proteomes" id="UP000279259"/>
    </source>
</evidence>
<gene>
    <name evidence="2" type="ORF">EHS25_007386</name>
</gene>
<dbReference type="AlphaFoldDB" id="A0A427YPL4"/>
<reference evidence="2 3" key="1">
    <citation type="submission" date="2018-11" db="EMBL/GenBank/DDBJ databases">
        <title>Genome sequence of Saitozyma podzolica DSM 27192.</title>
        <authorList>
            <person name="Aliyu H."/>
            <person name="Gorte O."/>
            <person name="Ochsenreither K."/>
        </authorList>
    </citation>
    <scope>NUCLEOTIDE SEQUENCE [LARGE SCALE GENOMIC DNA]</scope>
    <source>
        <strain evidence="2 3">DSM 27192</strain>
    </source>
</reference>
<name>A0A427YPL4_9TREE</name>
<dbReference type="EMBL" id="RSCD01000004">
    <property type="protein sequence ID" value="RSH93033.1"/>
    <property type="molecule type" value="Genomic_DNA"/>
</dbReference>
<keyword evidence="1" id="KW-0808">Transferase</keyword>
<dbReference type="Pfam" id="PF00201">
    <property type="entry name" value="UDPGT"/>
    <property type="match status" value="1"/>
</dbReference>
<evidence type="ECO:0000313" key="2">
    <source>
        <dbReference type="EMBL" id="RSH93033.1"/>
    </source>
</evidence>
<dbReference type="Proteomes" id="UP000279259">
    <property type="component" value="Unassembled WGS sequence"/>
</dbReference>
<proteinExistence type="predicted"/>
<dbReference type="InterPro" id="IPR050481">
    <property type="entry name" value="UDP-glycosyltransf_plant"/>
</dbReference>
<dbReference type="Gene3D" id="3.40.50.2000">
    <property type="entry name" value="Glycogen Phosphorylase B"/>
    <property type="match status" value="2"/>
</dbReference>
<accession>A0A427YPL4</accession>
<dbReference type="OrthoDB" id="5835829at2759"/>
<protein>
    <recommendedName>
        <fullName evidence="4">UDP-glycosyltransferases domain-containing protein</fullName>
    </recommendedName>
</protein>
<sequence length="530" mass="59233">MIAIAMAEPVHIVAFTSAGWGHIISLLQLSLSLLGSHDRLHVTILCTAESHTKVLKQLDRHRHLSPEVRRRVQVLCTKEEARPACVPEDWVEPTAVNAPGAAAILEDLILVKGNGAVGDRFRITPRIIIYDLFQSATPLTIRALEEILGVPHIPCLYLTPVPTSIMLRFAPTYSSPSSRTTGRSEWDSYTGISDRFDRFKAQGMPDEEAFIAAWQNAERKLIVAPGLPPMYDYEYHPQVWAQSWPPGMTKRIEAIGEDYKNADGYITFGVRELEPWDNDVFQEVLGSIPLYPVGAQLGNDVWADDHPAVRTSYSEDERKVIDFLDQMQAERGQRSVAFVSLGSVCWPIRRPELIQYLVESLLAADIPFLFATASRFTQLDQDLRTKVEAGGKGMIVPWVPQNTVLQHPAVRFFLTHCGSGSVVEAITAEMPIVAWPYVGDQTIWARQPGVELHQVKSGMRGKPLGIGGLVEETEAAIKREMAEAWGAMMNDQRYEGFKTEMREIKRIVGASAQCGESRKAMDRILQKYLS</sequence>
<dbReference type="PANTHER" id="PTHR48049">
    <property type="entry name" value="GLYCOSYLTRANSFERASE"/>
    <property type="match status" value="1"/>
</dbReference>
<organism evidence="2 3">
    <name type="scientific">Saitozyma podzolica</name>
    <dbReference type="NCBI Taxonomy" id="1890683"/>
    <lineage>
        <taxon>Eukaryota</taxon>
        <taxon>Fungi</taxon>
        <taxon>Dikarya</taxon>
        <taxon>Basidiomycota</taxon>
        <taxon>Agaricomycotina</taxon>
        <taxon>Tremellomycetes</taxon>
        <taxon>Tremellales</taxon>
        <taxon>Trimorphomycetaceae</taxon>
        <taxon>Saitozyma</taxon>
    </lineage>
</organism>
<dbReference type="STRING" id="1890683.A0A427YPL4"/>
<dbReference type="CDD" id="cd03784">
    <property type="entry name" value="GT1_Gtf-like"/>
    <property type="match status" value="1"/>
</dbReference>
<evidence type="ECO:0008006" key="4">
    <source>
        <dbReference type="Google" id="ProtNLM"/>
    </source>
</evidence>